<dbReference type="EMBL" id="JBFOLK010000002">
    <property type="protein sequence ID" value="KAL2532754.1"/>
    <property type="molecule type" value="Genomic_DNA"/>
</dbReference>
<name>A0ABD1V5Y7_9LAMI</name>
<evidence type="ECO:0000313" key="2">
    <source>
        <dbReference type="EMBL" id="KAL2532754.1"/>
    </source>
</evidence>
<feature type="compositionally biased region" description="Polar residues" evidence="1">
    <location>
        <begin position="60"/>
        <end position="81"/>
    </location>
</feature>
<dbReference type="Proteomes" id="UP001604336">
    <property type="component" value="Unassembled WGS sequence"/>
</dbReference>
<sequence length="104" mass="11814">MEWEIQRLKNSIPGVVLIELRETQQIQVTSSGTSVDEHAIANKVLRERRGHVHWVGRVPNGNSPSTDSTAASKVPQGTSHQFFCDPQNDDPQFAMYEAQCRRRR</sequence>
<reference evidence="3" key="1">
    <citation type="submission" date="2024-07" db="EMBL/GenBank/DDBJ databases">
        <title>Two chromosome-level genome assemblies of Korean endemic species Abeliophyllum distichum and Forsythia ovata (Oleaceae).</title>
        <authorList>
            <person name="Jang H."/>
        </authorList>
    </citation>
    <scope>NUCLEOTIDE SEQUENCE [LARGE SCALE GENOMIC DNA]</scope>
</reference>
<keyword evidence="3" id="KW-1185">Reference proteome</keyword>
<gene>
    <name evidence="2" type="ORF">Adt_06105</name>
</gene>
<accession>A0ABD1V5Y7</accession>
<evidence type="ECO:0000256" key="1">
    <source>
        <dbReference type="SAM" id="MobiDB-lite"/>
    </source>
</evidence>
<comment type="caution">
    <text evidence="2">The sequence shown here is derived from an EMBL/GenBank/DDBJ whole genome shotgun (WGS) entry which is preliminary data.</text>
</comment>
<evidence type="ECO:0000313" key="3">
    <source>
        <dbReference type="Proteomes" id="UP001604336"/>
    </source>
</evidence>
<organism evidence="2 3">
    <name type="scientific">Abeliophyllum distichum</name>
    <dbReference type="NCBI Taxonomy" id="126358"/>
    <lineage>
        <taxon>Eukaryota</taxon>
        <taxon>Viridiplantae</taxon>
        <taxon>Streptophyta</taxon>
        <taxon>Embryophyta</taxon>
        <taxon>Tracheophyta</taxon>
        <taxon>Spermatophyta</taxon>
        <taxon>Magnoliopsida</taxon>
        <taxon>eudicotyledons</taxon>
        <taxon>Gunneridae</taxon>
        <taxon>Pentapetalae</taxon>
        <taxon>asterids</taxon>
        <taxon>lamiids</taxon>
        <taxon>Lamiales</taxon>
        <taxon>Oleaceae</taxon>
        <taxon>Forsythieae</taxon>
        <taxon>Abeliophyllum</taxon>
    </lineage>
</organism>
<dbReference type="AlphaFoldDB" id="A0ABD1V5Y7"/>
<feature type="region of interest" description="Disordered" evidence="1">
    <location>
        <begin position="55"/>
        <end position="90"/>
    </location>
</feature>
<proteinExistence type="predicted"/>
<protein>
    <submittedName>
        <fullName evidence="2">Uncharacterized protein</fullName>
    </submittedName>
</protein>